<evidence type="ECO:0000256" key="1">
    <source>
        <dbReference type="SAM" id="MobiDB-lite"/>
    </source>
</evidence>
<reference evidence="3" key="1">
    <citation type="submission" date="2016-06" db="EMBL/GenBank/DDBJ databases">
        <authorList>
            <person name="Varghese N."/>
            <person name="Submissions Spin"/>
        </authorList>
    </citation>
    <scope>NUCLEOTIDE SEQUENCE [LARGE SCALE GENOMIC DNA]</scope>
    <source>
        <strain evidence="3">DSM 45160</strain>
    </source>
</reference>
<sequence length="32" mass="3275">MAGAGAQIDEAAGVRRFAHAAPNQPRRIGAIT</sequence>
<keyword evidence="3" id="KW-1185">Reference proteome</keyword>
<gene>
    <name evidence="2" type="ORF">GA0070612_3635</name>
</gene>
<accession>A0A1C4XIL8</accession>
<organism evidence="2 3">
    <name type="scientific">Micromonospora chokoriensis</name>
    <dbReference type="NCBI Taxonomy" id="356851"/>
    <lineage>
        <taxon>Bacteria</taxon>
        <taxon>Bacillati</taxon>
        <taxon>Actinomycetota</taxon>
        <taxon>Actinomycetes</taxon>
        <taxon>Micromonosporales</taxon>
        <taxon>Micromonosporaceae</taxon>
        <taxon>Micromonospora</taxon>
    </lineage>
</organism>
<dbReference type="EMBL" id="LT607409">
    <property type="protein sequence ID" value="SCF08274.1"/>
    <property type="molecule type" value="Genomic_DNA"/>
</dbReference>
<dbReference type="AlphaFoldDB" id="A0A1C4XIL8"/>
<evidence type="ECO:0000313" key="3">
    <source>
        <dbReference type="Proteomes" id="UP000198224"/>
    </source>
</evidence>
<dbReference type="Proteomes" id="UP000198224">
    <property type="component" value="Chromosome I"/>
</dbReference>
<feature type="region of interest" description="Disordered" evidence="1">
    <location>
        <begin position="13"/>
        <end position="32"/>
    </location>
</feature>
<proteinExistence type="predicted"/>
<evidence type="ECO:0000313" key="2">
    <source>
        <dbReference type="EMBL" id="SCF08274.1"/>
    </source>
</evidence>
<name>A0A1C4XIL8_9ACTN</name>
<protein>
    <submittedName>
        <fullName evidence="2">Uncharacterized protein</fullName>
    </submittedName>
</protein>